<dbReference type="RefSeq" id="XP_033454120.1">
    <property type="nucleotide sequence ID" value="XM_033587142.1"/>
</dbReference>
<evidence type="ECO:0000313" key="2">
    <source>
        <dbReference type="Proteomes" id="UP000800082"/>
    </source>
</evidence>
<dbReference type="GeneID" id="54344788"/>
<dbReference type="AlphaFoldDB" id="A0A6A5S169"/>
<proteinExistence type="predicted"/>
<reference evidence="1" key="1">
    <citation type="journal article" date="2020" name="Stud. Mycol.">
        <title>101 Dothideomycetes genomes: a test case for predicting lifestyles and emergence of pathogens.</title>
        <authorList>
            <person name="Haridas S."/>
            <person name="Albert R."/>
            <person name="Binder M."/>
            <person name="Bloem J."/>
            <person name="Labutti K."/>
            <person name="Salamov A."/>
            <person name="Andreopoulos B."/>
            <person name="Baker S."/>
            <person name="Barry K."/>
            <person name="Bills G."/>
            <person name="Bluhm B."/>
            <person name="Cannon C."/>
            <person name="Castanera R."/>
            <person name="Culley D."/>
            <person name="Daum C."/>
            <person name="Ezra D."/>
            <person name="Gonzalez J."/>
            <person name="Henrissat B."/>
            <person name="Kuo A."/>
            <person name="Liang C."/>
            <person name="Lipzen A."/>
            <person name="Lutzoni F."/>
            <person name="Magnuson J."/>
            <person name="Mondo S."/>
            <person name="Nolan M."/>
            <person name="Ohm R."/>
            <person name="Pangilinan J."/>
            <person name="Park H.-J."/>
            <person name="Ramirez L."/>
            <person name="Alfaro M."/>
            <person name="Sun H."/>
            <person name="Tritt A."/>
            <person name="Yoshinaga Y."/>
            <person name="Zwiers L.-H."/>
            <person name="Turgeon B."/>
            <person name="Goodwin S."/>
            <person name="Spatafora J."/>
            <person name="Crous P."/>
            <person name="Grigoriev I."/>
        </authorList>
    </citation>
    <scope>NUCLEOTIDE SEQUENCE</scope>
    <source>
        <strain evidence="1">CBS 183.55</strain>
    </source>
</reference>
<dbReference type="Proteomes" id="UP000800082">
    <property type="component" value="Unassembled WGS sequence"/>
</dbReference>
<gene>
    <name evidence="1" type="ORF">M421DRAFT_107010</name>
</gene>
<keyword evidence="2" id="KW-1185">Reference proteome</keyword>
<name>A0A6A5S169_9PLEO</name>
<protein>
    <submittedName>
        <fullName evidence="1">Uncharacterized protein</fullName>
    </submittedName>
</protein>
<dbReference type="EMBL" id="ML978956">
    <property type="protein sequence ID" value="KAF1933872.1"/>
    <property type="molecule type" value="Genomic_DNA"/>
</dbReference>
<evidence type="ECO:0000313" key="1">
    <source>
        <dbReference type="EMBL" id="KAF1933872.1"/>
    </source>
</evidence>
<sequence>MVRSMFLPWDQAFLLVMEALLAPRDRTWLVLVAHPMWRSLARHGYTRRGLFTSRLPRFHRQEALDPEEFKVR</sequence>
<organism evidence="1 2">
    <name type="scientific">Didymella exigua CBS 183.55</name>
    <dbReference type="NCBI Taxonomy" id="1150837"/>
    <lineage>
        <taxon>Eukaryota</taxon>
        <taxon>Fungi</taxon>
        <taxon>Dikarya</taxon>
        <taxon>Ascomycota</taxon>
        <taxon>Pezizomycotina</taxon>
        <taxon>Dothideomycetes</taxon>
        <taxon>Pleosporomycetidae</taxon>
        <taxon>Pleosporales</taxon>
        <taxon>Pleosporineae</taxon>
        <taxon>Didymellaceae</taxon>
        <taxon>Didymella</taxon>
    </lineage>
</organism>
<accession>A0A6A5S169</accession>